<accession>A0ABQ1IWV5</accession>
<dbReference type="NCBIfam" id="NF040894">
    <property type="entry name" value="puhB_PGC"/>
    <property type="match status" value="1"/>
</dbReference>
<keyword evidence="2" id="KW-1133">Transmembrane helix</keyword>
<sequence length="215" mass="22886">MITEYDDEPIRGLPGELPEGETLIWQGSPEWRLLARSALFTRIVGLYFAVLVALAIINGSTTGVIATLIAGAIGIGLLMLYAWAVARTTVYTLTSRRVVLRIGVALNMCINLPLAKIGGANLRPLGPVEGDLALQLIGPHKLGYLVLWPHARPWKLGNPQPMLRALPDAAVVGERLARAVANFVPVDRAQEQVTSQGQTAPQANAMSAGLQGAVA</sequence>
<evidence type="ECO:0000313" key="3">
    <source>
        <dbReference type="EMBL" id="GGB53081.1"/>
    </source>
</evidence>
<proteinExistence type="predicted"/>
<dbReference type="Proteomes" id="UP000614261">
    <property type="component" value="Unassembled WGS sequence"/>
</dbReference>
<protein>
    <submittedName>
        <fullName evidence="3">Photosynthetic complex assembly protein</fullName>
    </submittedName>
</protein>
<evidence type="ECO:0000256" key="1">
    <source>
        <dbReference type="SAM" id="MobiDB-lite"/>
    </source>
</evidence>
<comment type="caution">
    <text evidence="3">The sequence shown here is derived from an EMBL/GenBank/DDBJ whole genome shotgun (WGS) entry which is preliminary data.</text>
</comment>
<keyword evidence="2" id="KW-0812">Transmembrane</keyword>
<reference evidence="4" key="1">
    <citation type="journal article" date="2019" name="Int. J. Syst. Evol. Microbiol.">
        <title>The Global Catalogue of Microorganisms (GCM) 10K type strain sequencing project: providing services to taxonomists for standard genome sequencing and annotation.</title>
        <authorList>
            <consortium name="The Broad Institute Genomics Platform"/>
            <consortium name="The Broad Institute Genome Sequencing Center for Infectious Disease"/>
            <person name="Wu L."/>
            <person name="Ma J."/>
        </authorList>
    </citation>
    <scope>NUCLEOTIDE SEQUENCE [LARGE SCALE GENOMIC DNA]</scope>
    <source>
        <strain evidence="4">CGMCC 1.12851</strain>
    </source>
</reference>
<evidence type="ECO:0000256" key="2">
    <source>
        <dbReference type="SAM" id="Phobius"/>
    </source>
</evidence>
<feature type="region of interest" description="Disordered" evidence="1">
    <location>
        <begin position="192"/>
        <end position="215"/>
    </location>
</feature>
<dbReference type="RefSeq" id="WP_188512733.1">
    <property type="nucleotide sequence ID" value="NZ_BMGD01000001.1"/>
</dbReference>
<name>A0ABQ1IWV5_9SPHN</name>
<organism evidence="3 4">
    <name type="scientific">Blastomonas aquatica</name>
    <dbReference type="NCBI Taxonomy" id="1510276"/>
    <lineage>
        <taxon>Bacteria</taxon>
        <taxon>Pseudomonadati</taxon>
        <taxon>Pseudomonadota</taxon>
        <taxon>Alphaproteobacteria</taxon>
        <taxon>Sphingomonadales</taxon>
        <taxon>Sphingomonadaceae</taxon>
        <taxon>Blastomonas</taxon>
    </lineage>
</organism>
<dbReference type="InterPro" id="IPR054839">
    <property type="entry name" value="puhB_PGC"/>
</dbReference>
<keyword evidence="2" id="KW-0472">Membrane</keyword>
<feature type="compositionally biased region" description="Polar residues" evidence="1">
    <location>
        <begin position="192"/>
        <end position="205"/>
    </location>
</feature>
<feature type="transmembrane region" description="Helical" evidence="2">
    <location>
        <begin position="63"/>
        <end position="86"/>
    </location>
</feature>
<gene>
    <name evidence="3" type="ORF">GCM10010833_04680</name>
</gene>
<dbReference type="EMBL" id="BMGD01000001">
    <property type="protein sequence ID" value="GGB53081.1"/>
    <property type="molecule type" value="Genomic_DNA"/>
</dbReference>
<evidence type="ECO:0000313" key="4">
    <source>
        <dbReference type="Proteomes" id="UP000614261"/>
    </source>
</evidence>
<keyword evidence="4" id="KW-1185">Reference proteome</keyword>
<feature type="transmembrane region" description="Helical" evidence="2">
    <location>
        <begin position="39"/>
        <end position="57"/>
    </location>
</feature>
<feature type="transmembrane region" description="Helical" evidence="2">
    <location>
        <begin position="98"/>
        <end position="115"/>
    </location>
</feature>